<organism evidence="1 2">
    <name type="scientific">Dorcoceras hygrometricum</name>
    <dbReference type="NCBI Taxonomy" id="472368"/>
    <lineage>
        <taxon>Eukaryota</taxon>
        <taxon>Viridiplantae</taxon>
        <taxon>Streptophyta</taxon>
        <taxon>Embryophyta</taxon>
        <taxon>Tracheophyta</taxon>
        <taxon>Spermatophyta</taxon>
        <taxon>Magnoliopsida</taxon>
        <taxon>eudicotyledons</taxon>
        <taxon>Gunneridae</taxon>
        <taxon>Pentapetalae</taxon>
        <taxon>asterids</taxon>
        <taxon>lamiids</taxon>
        <taxon>Lamiales</taxon>
        <taxon>Gesneriaceae</taxon>
        <taxon>Didymocarpoideae</taxon>
        <taxon>Trichosporeae</taxon>
        <taxon>Loxocarpinae</taxon>
        <taxon>Dorcoceras</taxon>
    </lineage>
</organism>
<dbReference type="EMBL" id="KQ989521">
    <property type="protein sequence ID" value="KZV54473.1"/>
    <property type="molecule type" value="Genomic_DNA"/>
</dbReference>
<dbReference type="PANTHER" id="PTHR34808:SF2">
    <property type="entry name" value="EXPRESSED PROTEIN"/>
    <property type="match status" value="1"/>
</dbReference>
<dbReference type="AlphaFoldDB" id="A0A2Z7D4M4"/>
<sequence length="91" mass="10354">MVRIGERQSSIETEPRTLNVDQFQFAREAARYVVDTKPLEEALRIFTEGLEPVARCGGEDHELPDLVEEEGQWCDAINEKFGSRDIVTAPF</sequence>
<gene>
    <name evidence="1" type="ORF">F511_18958</name>
</gene>
<evidence type="ECO:0000313" key="1">
    <source>
        <dbReference type="EMBL" id="KZV54473.1"/>
    </source>
</evidence>
<dbReference type="PANTHER" id="PTHR34808">
    <property type="entry name" value="EXPRESSED PROTEIN"/>
    <property type="match status" value="1"/>
</dbReference>
<reference evidence="1 2" key="1">
    <citation type="journal article" date="2015" name="Proc. Natl. Acad. Sci. U.S.A.">
        <title>The resurrection genome of Boea hygrometrica: A blueprint for survival of dehydration.</title>
        <authorList>
            <person name="Xiao L."/>
            <person name="Yang G."/>
            <person name="Zhang L."/>
            <person name="Yang X."/>
            <person name="Zhao S."/>
            <person name="Ji Z."/>
            <person name="Zhou Q."/>
            <person name="Hu M."/>
            <person name="Wang Y."/>
            <person name="Chen M."/>
            <person name="Xu Y."/>
            <person name="Jin H."/>
            <person name="Xiao X."/>
            <person name="Hu G."/>
            <person name="Bao F."/>
            <person name="Hu Y."/>
            <person name="Wan P."/>
            <person name="Li L."/>
            <person name="Deng X."/>
            <person name="Kuang T."/>
            <person name="Xiang C."/>
            <person name="Zhu J.K."/>
            <person name="Oliver M.J."/>
            <person name="He Y."/>
        </authorList>
    </citation>
    <scope>NUCLEOTIDE SEQUENCE [LARGE SCALE GENOMIC DNA]</scope>
    <source>
        <strain evidence="2">cv. XS01</strain>
    </source>
</reference>
<dbReference type="OrthoDB" id="603047at2759"/>
<dbReference type="Proteomes" id="UP000250235">
    <property type="component" value="Unassembled WGS sequence"/>
</dbReference>
<name>A0A2Z7D4M4_9LAMI</name>
<protein>
    <submittedName>
        <fullName evidence="1">Uncharacterized protein</fullName>
    </submittedName>
</protein>
<proteinExistence type="predicted"/>
<evidence type="ECO:0000313" key="2">
    <source>
        <dbReference type="Proteomes" id="UP000250235"/>
    </source>
</evidence>
<accession>A0A2Z7D4M4</accession>
<keyword evidence="2" id="KW-1185">Reference proteome</keyword>